<dbReference type="EMBL" id="BGPR01058858">
    <property type="protein sequence ID" value="GBO34946.1"/>
    <property type="molecule type" value="Genomic_DNA"/>
</dbReference>
<proteinExistence type="predicted"/>
<keyword evidence="4" id="KW-1185">Reference proteome</keyword>
<gene>
    <name evidence="3" type="ORF">AVEN_168672_1</name>
    <name evidence="2" type="ORF">AVEN_28830_1</name>
    <name evidence="1" type="ORF">AVEN_36015_1</name>
</gene>
<evidence type="ECO:0000313" key="4">
    <source>
        <dbReference type="Proteomes" id="UP000499080"/>
    </source>
</evidence>
<organism evidence="2 4">
    <name type="scientific">Araneus ventricosus</name>
    <name type="common">Orbweaver spider</name>
    <name type="synonym">Epeira ventricosa</name>
    <dbReference type="NCBI Taxonomy" id="182803"/>
    <lineage>
        <taxon>Eukaryota</taxon>
        <taxon>Metazoa</taxon>
        <taxon>Ecdysozoa</taxon>
        <taxon>Arthropoda</taxon>
        <taxon>Chelicerata</taxon>
        <taxon>Arachnida</taxon>
        <taxon>Araneae</taxon>
        <taxon>Araneomorphae</taxon>
        <taxon>Entelegynae</taxon>
        <taxon>Araneoidea</taxon>
        <taxon>Araneidae</taxon>
        <taxon>Araneus</taxon>
    </lineage>
</organism>
<evidence type="ECO:0000313" key="1">
    <source>
        <dbReference type="EMBL" id="GBN01719.1"/>
    </source>
</evidence>
<evidence type="ECO:0000313" key="3">
    <source>
        <dbReference type="EMBL" id="GBO34947.1"/>
    </source>
</evidence>
<evidence type="ECO:0000313" key="2">
    <source>
        <dbReference type="EMBL" id="GBO34946.1"/>
    </source>
</evidence>
<accession>A0A4Y2WEF3</accession>
<dbReference type="AlphaFoldDB" id="A0A4Y2WEF3"/>
<comment type="caution">
    <text evidence="2">The sequence shown here is derived from an EMBL/GenBank/DDBJ whole genome shotgun (WGS) entry which is preliminary data.</text>
</comment>
<dbReference type="EMBL" id="BGPR01058859">
    <property type="protein sequence ID" value="GBO34947.1"/>
    <property type="molecule type" value="Genomic_DNA"/>
</dbReference>
<protein>
    <submittedName>
        <fullName evidence="2">Uncharacterized protein</fullName>
    </submittedName>
</protein>
<dbReference type="Proteomes" id="UP000499080">
    <property type="component" value="Unassembled WGS sequence"/>
</dbReference>
<sequence length="111" mass="12770">MRLHLYLLIIKQNATVKEDIFVAAIFLANDMKFSARSKTIQVADLSFYLTITSKKSRLRIHFQDDIFVAAIFLANVMKFSACSNTIFQVAEPTSDSQQLFWIRRRCFLGNG</sequence>
<dbReference type="EMBL" id="BGPR01004642">
    <property type="protein sequence ID" value="GBN01719.1"/>
    <property type="molecule type" value="Genomic_DNA"/>
</dbReference>
<name>A0A4Y2WEF3_ARAVE</name>
<reference evidence="2 4" key="1">
    <citation type="journal article" date="2019" name="Sci. Rep.">
        <title>Orb-weaving spider Araneus ventricosus genome elucidates the spidroin gene catalogue.</title>
        <authorList>
            <person name="Kono N."/>
            <person name="Nakamura H."/>
            <person name="Ohtoshi R."/>
            <person name="Moran D.A.P."/>
            <person name="Shinohara A."/>
            <person name="Yoshida Y."/>
            <person name="Fujiwara M."/>
            <person name="Mori M."/>
            <person name="Tomita M."/>
            <person name="Arakawa K."/>
        </authorList>
    </citation>
    <scope>NUCLEOTIDE SEQUENCE [LARGE SCALE GENOMIC DNA]</scope>
</reference>